<reference evidence="2 3" key="1">
    <citation type="submission" date="2019-02" db="EMBL/GenBank/DDBJ databases">
        <authorList>
            <person name="Fomenkov A."/>
            <person name="Dubinina G."/>
            <person name="Grabovich M."/>
            <person name="Vincze T."/>
            <person name="Roberts R.J."/>
        </authorList>
    </citation>
    <scope>NUCLEOTIDE SEQUENCE [LARGE SCALE GENOMIC DNA]</scope>
    <source>
        <strain evidence="2 3">P</strain>
    </source>
</reference>
<keyword evidence="2" id="KW-0808">Transferase</keyword>
<dbReference type="InterPro" id="IPR052930">
    <property type="entry name" value="TA_antitoxin_MntA"/>
</dbReference>
<dbReference type="InterPro" id="IPR041633">
    <property type="entry name" value="Polbeta"/>
</dbReference>
<sequence>MKDLKDIKRYVCTTINNYPDIELVIIYGSAVQNRLTLSSDVDIAIGSSHVITNQILLEISTTLSLLIELEASVIDINKMEGLIIEEVLTKGDIVKNSNPDLLFSHIQRMQTYTEDILPFQQQGAKKLLKDYLNDE</sequence>
<dbReference type="Proteomes" id="UP000323824">
    <property type="component" value="Chromosome"/>
</dbReference>
<dbReference type="SUPFAM" id="SSF81301">
    <property type="entry name" value="Nucleotidyltransferase"/>
    <property type="match status" value="1"/>
</dbReference>
<evidence type="ECO:0000259" key="1">
    <source>
        <dbReference type="Pfam" id="PF18765"/>
    </source>
</evidence>
<keyword evidence="3" id="KW-1185">Reference proteome</keyword>
<feature type="domain" description="Polymerase beta nucleotidyltransferase" evidence="1">
    <location>
        <begin position="14"/>
        <end position="98"/>
    </location>
</feature>
<gene>
    <name evidence="2" type="ORF">EW093_11565</name>
</gene>
<proteinExistence type="predicted"/>
<dbReference type="InterPro" id="IPR043519">
    <property type="entry name" value="NT_sf"/>
</dbReference>
<accession>A0A5C1QB21</accession>
<dbReference type="PANTHER" id="PTHR43852:SF3">
    <property type="entry name" value="NUCLEOTIDYLTRANSFERASE"/>
    <property type="match status" value="1"/>
</dbReference>
<evidence type="ECO:0000313" key="2">
    <source>
        <dbReference type="EMBL" id="QEN05323.1"/>
    </source>
</evidence>
<reference evidence="2 3" key="2">
    <citation type="submission" date="2019-09" db="EMBL/GenBank/DDBJ databases">
        <title>Complete Genome Sequence and Methylome Analysis of free living Spirochaetas.</title>
        <authorList>
            <person name="Leshcheva N."/>
            <person name="Mikheeva N."/>
        </authorList>
    </citation>
    <scope>NUCLEOTIDE SEQUENCE [LARGE SCALE GENOMIC DNA]</scope>
    <source>
        <strain evidence="2 3">P</strain>
    </source>
</reference>
<dbReference type="PANTHER" id="PTHR43852">
    <property type="entry name" value="NUCLEOTIDYLTRANSFERASE"/>
    <property type="match status" value="1"/>
</dbReference>
<dbReference type="OrthoDB" id="9793109at2"/>
<organism evidence="2 3">
    <name type="scientific">Thiospirochaeta perfilievii</name>
    <dbReference type="NCBI Taxonomy" id="252967"/>
    <lineage>
        <taxon>Bacteria</taxon>
        <taxon>Pseudomonadati</taxon>
        <taxon>Spirochaetota</taxon>
        <taxon>Spirochaetia</taxon>
        <taxon>Spirochaetales</taxon>
        <taxon>Spirochaetaceae</taxon>
        <taxon>Thiospirochaeta</taxon>
    </lineage>
</organism>
<dbReference type="RefSeq" id="WP_149568561.1">
    <property type="nucleotide sequence ID" value="NZ_CP035807.1"/>
</dbReference>
<dbReference type="KEGG" id="sper:EW093_11565"/>
<evidence type="ECO:0000313" key="3">
    <source>
        <dbReference type="Proteomes" id="UP000323824"/>
    </source>
</evidence>
<dbReference type="Pfam" id="PF18765">
    <property type="entry name" value="Polbeta"/>
    <property type="match status" value="1"/>
</dbReference>
<dbReference type="EMBL" id="CP035807">
    <property type="protein sequence ID" value="QEN05323.1"/>
    <property type="molecule type" value="Genomic_DNA"/>
</dbReference>
<dbReference type="GO" id="GO:0016740">
    <property type="term" value="F:transferase activity"/>
    <property type="evidence" value="ECO:0007669"/>
    <property type="project" value="UniProtKB-KW"/>
</dbReference>
<protein>
    <submittedName>
        <fullName evidence="2">Nucleotidyltransferase domain-containing protein</fullName>
    </submittedName>
</protein>
<name>A0A5C1QB21_9SPIO</name>
<dbReference type="Gene3D" id="3.30.460.10">
    <property type="entry name" value="Beta Polymerase, domain 2"/>
    <property type="match status" value="1"/>
</dbReference>
<dbReference type="AlphaFoldDB" id="A0A5C1QB21"/>
<dbReference type="CDD" id="cd05403">
    <property type="entry name" value="NT_KNTase_like"/>
    <property type="match status" value="1"/>
</dbReference>